<accession>A0A1N5U178</accession>
<evidence type="ECO:0000256" key="9">
    <source>
        <dbReference type="ARBA" id="ARBA00023065"/>
    </source>
</evidence>
<dbReference type="PANTHER" id="PTHR30042:SF2">
    <property type="entry name" value="POTASSIUM-TRANSPORTING ATPASE KDPC SUBUNIT"/>
    <property type="match status" value="1"/>
</dbReference>
<dbReference type="EMBL" id="LT671858">
    <property type="protein sequence ID" value="SIM54482.1"/>
    <property type="molecule type" value="Genomic_DNA"/>
</dbReference>
<evidence type="ECO:0000256" key="2">
    <source>
        <dbReference type="ARBA" id="ARBA00022475"/>
    </source>
</evidence>
<evidence type="ECO:0000256" key="7">
    <source>
        <dbReference type="ARBA" id="ARBA00022958"/>
    </source>
</evidence>
<keyword evidence="3" id="KW-0633">Potassium transport</keyword>
<dbReference type="GO" id="GO:0005524">
    <property type="term" value="F:ATP binding"/>
    <property type="evidence" value="ECO:0007669"/>
    <property type="project" value="UniProtKB-KW"/>
</dbReference>
<proteinExistence type="predicted"/>
<evidence type="ECO:0000313" key="11">
    <source>
        <dbReference type="EMBL" id="SIM54482.1"/>
    </source>
</evidence>
<dbReference type="PANTHER" id="PTHR30042">
    <property type="entry name" value="POTASSIUM-TRANSPORTING ATPASE C CHAIN"/>
    <property type="match status" value="1"/>
</dbReference>
<dbReference type="InterPro" id="IPR003820">
    <property type="entry name" value="KdpC"/>
</dbReference>
<reference evidence="11 12" key="1">
    <citation type="submission" date="2016-04" db="EMBL/GenBank/DDBJ databases">
        <authorList>
            <person name="Evans L.H."/>
            <person name="Alamgir A."/>
            <person name="Owens N."/>
            <person name="Weber N.D."/>
            <person name="Virtaneva K."/>
            <person name="Barbian K."/>
            <person name="Babar A."/>
            <person name="Rosenke K."/>
        </authorList>
    </citation>
    <scope>NUCLEOTIDE SEQUENCE [LARGE SCALE GENOMIC DNA]</scope>
    <source>
        <strain evidence="12">S5(T) (JCM 30642 \VKM B-2941)</strain>
    </source>
</reference>
<dbReference type="Pfam" id="PF02669">
    <property type="entry name" value="KdpC"/>
    <property type="match status" value="1"/>
</dbReference>
<keyword evidence="10" id="KW-0472">Membrane</keyword>
<gene>
    <name evidence="11" type="ORF">CSP5_0769</name>
</gene>
<evidence type="ECO:0000313" key="12">
    <source>
        <dbReference type="Proteomes" id="UP000195607"/>
    </source>
</evidence>
<evidence type="ECO:0000256" key="10">
    <source>
        <dbReference type="ARBA" id="ARBA00023136"/>
    </source>
</evidence>
<evidence type="ECO:0000256" key="8">
    <source>
        <dbReference type="ARBA" id="ARBA00022989"/>
    </source>
</evidence>
<evidence type="ECO:0000256" key="3">
    <source>
        <dbReference type="ARBA" id="ARBA00022538"/>
    </source>
</evidence>
<keyword evidence="8" id="KW-1133">Transmembrane helix</keyword>
<dbReference type="AlphaFoldDB" id="A0A1N5U178"/>
<dbReference type="GeneID" id="41588044"/>
<dbReference type="GO" id="GO:0008556">
    <property type="term" value="F:P-type potassium transmembrane transporter activity"/>
    <property type="evidence" value="ECO:0007669"/>
    <property type="project" value="InterPro"/>
</dbReference>
<dbReference type="Proteomes" id="UP000195607">
    <property type="component" value="Chromosome I"/>
</dbReference>
<protein>
    <submittedName>
        <fullName evidence="11">Potassium-transporting P-type ATPase subunit C</fullName>
    </submittedName>
</protein>
<name>A0A1N5U178_9ARCH</name>
<evidence type="ECO:0000256" key="1">
    <source>
        <dbReference type="ARBA" id="ARBA00022448"/>
    </source>
</evidence>
<sequence>MVNWKEILRIFRGSLVIAVIIFVLLGLVIPTATALITEKVDPGTGNGNQIKINGKVFGSYYLAQAFNRSYFFQPRPSAIDFNQSSSGALCCSPNTNASLLQLEKNLQEFEQMNKNVSVSKIPGEVIMDSDSGLDPNIPLSAALLEEPRVANSIVSFASSVNVTLKLKPVSSFLNNTINSTERQNFPIFGSYYVNIMYIDVQIIIFLMNNNVLQSSSLN</sequence>
<keyword evidence="5" id="KW-0547">Nucleotide-binding</keyword>
<dbReference type="RefSeq" id="WP_021788812.1">
    <property type="nucleotide sequence ID" value="NZ_LT671858.1"/>
</dbReference>
<evidence type="ECO:0000256" key="5">
    <source>
        <dbReference type="ARBA" id="ARBA00022741"/>
    </source>
</evidence>
<organism evidence="11 12">
    <name type="scientific">Cuniculiplasma divulgatum</name>
    <dbReference type="NCBI Taxonomy" id="1673428"/>
    <lineage>
        <taxon>Archaea</taxon>
        <taxon>Methanobacteriati</taxon>
        <taxon>Thermoplasmatota</taxon>
        <taxon>Thermoplasmata</taxon>
        <taxon>Thermoplasmatales</taxon>
        <taxon>Cuniculiplasmataceae</taxon>
        <taxon>Cuniculiplasma</taxon>
    </lineage>
</organism>
<keyword evidence="4" id="KW-0812">Transmembrane</keyword>
<evidence type="ECO:0000256" key="4">
    <source>
        <dbReference type="ARBA" id="ARBA00022692"/>
    </source>
</evidence>
<evidence type="ECO:0000256" key="6">
    <source>
        <dbReference type="ARBA" id="ARBA00022840"/>
    </source>
</evidence>
<keyword evidence="9" id="KW-0406">Ion transport</keyword>
<keyword evidence="6" id="KW-0067">ATP-binding</keyword>
<keyword evidence="1" id="KW-0813">Transport</keyword>
<dbReference type="GO" id="GO:0016020">
    <property type="term" value="C:membrane"/>
    <property type="evidence" value="ECO:0007669"/>
    <property type="project" value="InterPro"/>
</dbReference>
<keyword evidence="2" id="KW-1003">Cell membrane</keyword>
<keyword evidence="7" id="KW-0630">Potassium</keyword>